<proteinExistence type="predicted"/>
<sequence length="51" mass="6115">MTAFLSEWDSRMEKRLAKKCHLWTDALSLIWAYYSKNRIDFQFELGLGCLK</sequence>
<reference evidence="1 2" key="1">
    <citation type="submission" date="2011-02" db="EMBL/GenBank/DDBJ databases">
        <authorList>
            <person name="Muzny D."/>
            <person name="Qin X."/>
            <person name="Deng J."/>
            <person name="Jiang H."/>
            <person name="Liu Y."/>
            <person name="Qu J."/>
            <person name="Song X.-Z."/>
            <person name="Zhang L."/>
            <person name="Thornton R."/>
            <person name="Coyle M."/>
            <person name="Francisco L."/>
            <person name="Jackson L."/>
            <person name="Javaid M."/>
            <person name="Korchina V."/>
            <person name="Kovar C."/>
            <person name="Mata R."/>
            <person name="Mathew T."/>
            <person name="Ngo R."/>
            <person name="Nguyen L."/>
            <person name="Nguyen N."/>
            <person name="Okwuonu G."/>
            <person name="Ongeri F."/>
            <person name="Pham C."/>
            <person name="Simmons D."/>
            <person name="Wilczek-Boney K."/>
            <person name="Hale W."/>
            <person name="Jakkamsetti A."/>
            <person name="Pham P."/>
            <person name="Ruth R."/>
            <person name="San Lucas F."/>
            <person name="Warren J."/>
            <person name="Zhang J."/>
            <person name="Zhao Z."/>
            <person name="Zhou C."/>
            <person name="Zhu D."/>
            <person name="Lee S."/>
            <person name="Bess C."/>
            <person name="Blankenburg K."/>
            <person name="Forbes L."/>
            <person name="Fu Q."/>
            <person name="Gubbala S."/>
            <person name="Hirani K."/>
            <person name="Jayaseelan J.C."/>
            <person name="Lara F."/>
            <person name="Munidasa M."/>
            <person name="Palculict T."/>
            <person name="Patil S."/>
            <person name="Pu L.-L."/>
            <person name="Saada N."/>
            <person name="Tang L."/>
            <person name="Weissenberger G."/>
            <person name="Zhu Y."/>
            <person name="Hemphill L."/>
            <person name="Shang Y."/>
            <person name="Youmans B."/>
            <person name="Ayvaz T."/>
            <person name="Ross M."/>
            <person name="Santibanez J."/>
            <person name="Aqrawi P."/>
            <person name="Gross S."/>
            <person name="Joshi V."/>
            <person name="Fowler G."/>
            <person name="Nazareth L."/>
            <person name="Reid J."/>
            <person name="Worley K."/>
            <person name="Petrosino J."/>
            <person name="Highlander S."/>
            <person name="Gibbs R."/>
        </authorList>
    </citation>
    <scope>NUCLEOTIDE SEQUENCE [LARGE SCALE GENOMIC DNA]</scope>
    <source>
        <strain evidence="1 2">SK115</strain>
    </source>
</reference>
<organism evidence="1 2">
    <name type="scientific">Streptococcus sanguinis SK115</name>
    <dbReference type="NCBI Taxonomy" id="888810"/>
    <lineage>
        <taxon>Bacteria</taxon>
        <taxon>Bacillati</taxon>
        <taxon>Bacillota</taxon>
        <taxon>Bacilli</taxon>
        <taxon>Lactobacillales</taxon>
        <taxon>Streptococcaceae</taxon>
        <taxon>Streptococcus</taxon>
    </lineage>
</organism>
<comment type="caution">
    <text evidence="1">The sequence shown here is derived from an EMBL/GenBank/DDBJ whole genome shotgun (WGS) entry which is preliminary data.</text>
</comment>
<evidence type="ECO:0000313" key="2">
    <source>
        <dbReference type="Proteomes" id="UP000003351"/>
    </source>
</evidence>
<dbReference type="AlphaFoldDB" id="F0I8G0"/>
<dbReference type="EMBL" id="AEXW01000005">
    <property type="protein sequence ID" value="EGD31995.1"/>
    <property type="molecule type" value="Genomic_DNA"/>
</dbReference>
<gene>
    <name evidence="1" type="ORF">HMPREF9382_0949</name>
</gene>
<dbReference type="HOGENOM" id="CLU_3173891_0_0_9"/>
<evidence type="ECO:0000313" key="1">
    <source>
        <dbReference type="EMBL" id="EGD31995.1"/>
    </source>
</evidence>
<name>F0I8G0_STRSA</name>
<dbReference type="Proteomes" id="UP000003351">
    <property type="component" value="Unassembled WGS sequence"/>
</dbReference>
<protein>
    <submittedName>
        <fullName evidence="1">Uncharacterized protein</fullName>
    </submittedName>
</protein>
<accession>F0I8G0</accession>